<reference evidence="1 2" key="1">
    <citation type="submission" date="2019-03" db="EMBL/GenBank/DDBJ databases">
        <title>Genomic Encyclopedia of Archaeal and Bacterial Type Strains, Phase II (KMG-II): from individual species to whole genera.</title>
        <authorList>
            <person name="Goeker M."/>
        </authorList>
    </citation>
    <scope>NUCLEOTIDE SEQUENCE [LARGE SCALE GENOMIC DNA]</scope>
    <source>
        <strain evidence="1 2">DSM 19035</strain>
    </source>
</reference>
<accession>A0A4R6SVU2</accession>
<dbReference type="EMBL" id="SNYC01000005">
    <property type="protein sequence ID" value="TDQ08232.1"/>
    <property type="molecule type" value="Genomic_DNA"/>
</dbReference>
<gene>
    <name evidence="1" type="ORF">ATK78_2740</name>
</gene>
<evidence type="ECO:0000313" key="1">
    <source>
        <dbReference type="EMBL" id="TDQ08232.1"/>
    </source>
</evidence>
<dbReference type="RefSeq" id="WP_133576627.1">
    <property type="nucleotide sequence ID" value="NZ_SNYC01000005.1"/>
</dbReference>
<sequence length="383" mass="42658">MFKLTPHPTLKMIAVVSLFLMITNSCKKEPIRQENTKSSFKGERSKGYSTIDSQIPCKYYISAIAGMLTGPISNPNFSQVRDYIESWGDEVCNRGHDSRALALAALHYYEQGASNYALGYGFSWTGNGPLLEDPIIEDCNGTYIPPVPSGGPGNVTLPPLPSPTDTLSKIMLTSNLSAAQLESLRSLLSRFLSGDGNSEWACIHKQLYRHMATNNLKFGFAMNQNIQAYQSYNPVSQTFSFNNNDSFIFTNTFEHEFFHSYQDMSIGTDGYAIGTVAGGYPDGYTNIEFETALFGDILKSRPESTAFVNANVSPELLLEYNTWLNSITMNNTKYPKTFEDLGGKYNYFLKKFKLYSGYADKGEILLNLKPVSLLNLFSTSPCK</sequence>
<name>A0A4R6SVU2_9SPHI</name>
<evidence type="ECO:0000313" key="2">
    <source>
        <dbReference type="Proteomes" id="UP000295620"/>
    </source>
</evidence>
<organism evidence="1 2">
    <name type="scientific">Pedobacter metabolipauper</name>
    <dbReference type="NCBI Taxonomy" id="425513"/>
    <lineage>
        <taxon>Bacteria</taxon>
        <taxon>Pseudomonadati</taxon>
        <taxon>Bacteroidota</taxon>
        <taxon>Sphingobacteriia</taxon>
        <taxon>Sphingobacteriales</taxon>
        <taxon>Sphingobacteriaceae</taxon>
        <taxon>Pedobacter</taxon>
    </lineage>
</organism>
<keyword evidence="2" id="KW-1185">Reference proteome</keyword>
<dbReference type="AlphaFoldDB" id="A0A4R6SVU2"/>
<proteinExistence type="predicted"/>
<protein>
    <submittedName>
        <fullName evidence="1">Uncharacterized protein</fullName>
    </submittedName>
</protein>
<dbReference type="Proteomes" id="UP000295620">
    <property type="component" value="Unassembled WGS sequence"/>
</dbReference>
<comment type="caution">
    <text evidence="1">The sequence shown here is derived from an EMBL/GenBank/DDBJ whole genome shotgun (WGS) entry which is preliminary data.</text>
</comment>
<dbReference type="OrthoDB" id="769816at2"/>